<protein>
    <submittedName>
        <fullName evidence="1">Uncharacterized protein</fullName>
    </submittedName>
</protein>
<accession>A0ABQ0MYG8</accession>
<evidence type="ECO:0000313" key="1">
    <source>
        <dbReference type="EMBL" id="GAW97412.1"/>
    </source>
</evidence>
<sequence>MAKVKFSETESSLIALFKDNKVFEFNNKTYKILQIGKPSPSKGECKTDIYILAESNDKYREFKISVKQSNADFLENKIKLERAIEIFGSQAQTIIKQSILQIKKSFEDEVLINFEKKGRTEAKCITLGWKFELFNKLSGKKSALLNLNKQQKIDVYSGTNLDSSKTNCLVNGTRVVDSGIAEYILETEPNINKPANYYISKLVAIDDYVVNKNIYFACKALNYRASKDKWDGDRPLAVYVDWKVKNDKLTGDLVFSNPLSVKGNQCGKNVQQILKSLKINKDNFDDLKHYIS</sequence>
<proteinExistence type="predicted"/>
<keyword evidence="2" id="KW-1185">Reference proteome</keyword>
<comment type="caution">
    <text evidence="1">The sequence shown here is derived from an EMBL/GenBank/DDBJ whole genome shotgun (WGS) entry which is preliminary data.</text>
</comment>
<dbReference type="RefSeq" id="WP_088568969.1">
    <property type="nucleotide sequence ID" value="NZ_BDQM01000033.1"/>
</dbReference>
<reference evidence="1 2" key="1">
    <citation type="submission" date="2017-06" db="EMBL/GenBank/DDBJ databases">
        <title>Whole Genome Sequences of Colwellia marinimaniae MTCD1.</title>
        <authorList>
            <person name="Kusumoto H."/>
            <person name="Inoue M."/>
            <person name="Tanikawa K."/>
            <person name="Maeji H."/>
            <person name="Cameron J.H."/>
            <person name="Bartlett D.H."/>
        </authorList>
    </citation>
    <scope>NUCLEOTIDE SEQUENCE [LARGE SCALE GENOMIC DNA]</scope>
    <source>
        <strain evidence="1 2">MTCD1</strain>
    </source>
</reference>
<name>A0ABQ0MYG8_9GAMM</name>
<dbReference type="EMBL" id="BDQM01000033">
    <property type="protein sequence ID" value="GAW97412.1"/>
    <property type="molecule type" value="Genomic_DNA"/>
</dbReference>
<dbReference type="Proteomes" id="UP000197068">
    <property type="component" value="Unassembled WGS sequence"/>
</dbReference>
<evidence type="ECO:0000313" key="2">
    <source>
        <dbReference type="Proteomes" id="UP000197068"/>
    </source>
</evidence>
<gene>
    <name evidence="1" type="ORF">MTCD1_03039</name>
</gene>
<organism evidence="1 2">
    <name type="scientific">Colwellia marinimaniae</name>
    <dbReference type="NCBI Taxonomy" id="1513592"/>
    <lineage>
        <taxon>Bacteria</taxon>
        <taxon>Pseudomonadati</taxon>
        <taxon>Pseudomonadota</taxon>
        <taxon>Gammaproteobacteria</taxon>
        <taxon>Alteromonadales</taxon>
        <taxon>Colwelliaceae</taxon>
        <taxon>Colwellia</taxon>
    </lineage>
</organism>